<keyword evidence="1" id="KW-0812">Transmembrane</keyword>
<sequence length="224" mass="25228">MGVIAEKIHDIGRLRIKIRSYRPIAFSVLPAILLCLFVKFQPWVSPWVMMADPIVYLKGEVYTGAISNLGAIMWMCAASIALFAGVVLVRMQNSTEYGKFLLHLGILTVALSFDDFFLIHDVIAPYLGIDEKIIYALYALFSVFIFLRFPREILTTDNFLLLLGFFLFGASIFLDVLPFSGPTVGFLEDACKFVGIVAWSTYLVRASWMTLSQNKPILKYGKES</sequence>
<organism evidence="2 3">
    <name type="scientific">Denitrobaculum tricleocarpae</name>
    <dbReference type="NCBI Taxonomy" id="2591009"/>
    <lineage>
        <taxon>Bacteria</taxon>
        <taxon>Pseudomonadati</taxon>
        <taxon>Pseudomonadota</taxon>
        <taxon>Alphaproteobacteria</taxon>
        <taxon>Rhodospirillales</taxon>
        <taxon>Rhodospirillaceae</taxon>
        <taxon>Denitrobaculum</taxon>
    </lineage>
</organism>
<dbReference type="Proteomes" id="UP000315252">
    <property type="component" value="Unassembled WGS sequence"/>
</dbReference>
<dbReference type="EMBL" id="VHSH01000006">
    <property type="protein sequence ID" value="TQV78342.1"/>
    <property type="molecule type" value="Genomic_DNA"/>
</dbReference>
<feature type="transmembrane region" description="Helical" evidence="1">
    <location>
        <begin position="21"/>
        <end position="41"/>
    </location>
</feature>
<dbReference type="OrthoDB" id="7632090at2"/>
<keyword evidence="1" id="KW-0472">Membrane</keyword>
<keyword evidence="3" id="KW-1185">Reference proteome</keyword>
<feature type="transmembrane region" description="Helical" evidence="1">
    <location>
        <begin position="161"/>
        <end position="181"/>
    </location>
</feature>
<feature type="transmembrane region" description="Helical" evidence="1">
    <location>
        <begin position="61"/>
        <end position="88"/>
    </location>
</feature>
<dbReference type="AlphaFoldDB" id="A0A545TM90"/>
<name>A0A545TM90_9PROT</name>
<evidence type="ECO:0000256" key="1">
    <source>
        <dbReference type="SAM" id="Phobius"/>
    </source>
</evidence>
<evidence type="ECO:0000313" key="3">
    <source>
        <dbReference type="Proteomes" id="UP000315252"/>
    </source>
</evidence>
<comment type="caution">
    <text evidence="2">The sequence shown here is derived from an EMBL/GenBank/DDBJ whole genome shotgun (WGS) entry which is preliminary data.</text>
</comment>
<feature type="transmembrane region" description="Helical" evidence="1">
    <location>
        <begin position="100"/>
        <end position="120"/>
    </location>
</feature>
<accession>A0A545TM90</accession>
<protein>
    <submittedName>
        <fullName evidence="2">Uncharacterized protein</fullName>
    </submittedName>
</protein>
<gene>
    <name evidence="2" type="ORF">FKG95_17390</name>
</gene>
<dbReference type="RefSeq" id="WP_142897676.1">
    <property type="nucleotide sequence ID" value="NZ_ML660057.1"/>
</dbReference>
<keyword evidence="1" id="KW-1133">Transmembrane helix</keyword>
<reference evidence="2 3" key="1">
    <citation type="submission" date="2019-06" db="EMBL/GenBank/DDBJ databases">
        <title>Whole genome sequence for Rhodospirillaceae sp. R148.</title>
        <authorList>
            <person name="Wang G."/>
        </authorList>
    </citation>
    <scope>NUCLEOTIDE SEQUENCE [LARGE SCALE GENOMIC DNA]</scope>
    <source>
        <strain evidence="2 3">R148</strain>
    </source>
</reference>
<proteinExistence type="predicted"/>
<feature type="transmembrane region" description="Helical" evidence="1">
    <location>
        <begin position="132"/>
        <end position="149"/>
    </location>
</feature>
<evidence type="ECO:0000313" key="2">
    <source>
        <dbReference type="EMBL" id="TQV78342.1"/>
    </source>
</evidence>